<dbReference type="Proteomes" id="UP000294530">
    <property type="component" value="Unassembled WGS sequence"/>
</dbReference>
<feature type="compositionally biased region" description="Polar residues" evidence="5">
    <location>
        <begin position="1"/>
        <end position="10"/>
    </location>
</feature>
<dbReference type="InterPro" id="IPR038881">
    <property type="entry name" value="Yae1-like"/>
</dbReference>
<dbReference type="PANTHER" id="PTHR18829">
    <property type="entry name" value="PROTEIN YAE1 HOMOLOG"/>
    <property type="match status" value="1"/>
</dbReference>
<dbReference type="RefSeq" id="XP_067823353.1">
    <property type="nucleotide sequence ID" value="XM_067958141.1"/>
</dbReference>
<reference evidence="7 8" key="1">
    <citation type="journal article" date="2021" name="Genome Biol.">
        <title>AFLAP: assembly-free linkage analysis pipeline using k-mers from genome sequencing data.</title>
        <authorList>
            <person name="Fletcher K."/>
            <person name="Zhang L."/>
            <person name="Gil J."/>
            <person name="Han R."/>
            <person name="Cavanaugh K."/>
            <person name="Michelmore R."/>
        </authorList>
    </citation>
    <scope>NUCLEOTIDE SEQUENCE [LARGE SCALE GENOMIC DNA]</scope>
    <source>
        <strain evidence="7 8">SF5</strain>
    </source>
</reference>
<evidence type="ECO:0000313" key="8">
    <source>
        <dbReference type="Proteomes" id="UP000294530"/>
    </source>
</evidence>
<dbReference type="AlphaFoldDB" id="A0A976NZS2"/>
<dbReference type="EMBL" id="SHOA02000005">
    <property type="protein sequence ID" value="TDH73855.1"/>
    <property type="molecule type" value="Genomic_DNA"/>
</dbReference>
<keyword evidence="8" id="KW-1185">Reference proteome</keyword>
<dbReference type="PANTHER" id="PTHR18829:SF0">
    <property type="entry name" value="PROTEIN YAE1 HOMOLOG"/>
    <property type="match status" value="1"/>
</dbReference>
<comment type="subcellular location">
    <subcellularLocation>
        <location evidence="2">Cytoplasm</location>
    </subcellularLocation>
    <subcellularLocation>
        <location evidence="1">Nucleus</location>
    </subcellularLocation>
</comment>
<evidence type="ECO:0000259" key="6">
    <source>
        <dbReference type="Pfam" id="PF09811"/>
    </source>
</evidence>
<dbReference type="GO" id="GO:0005737">
    <property type="term" value="C:cytoplasm"/>
    <property type="evidence" value="ECO:0007669"/>
    <property type="project" value="UniProtKB-SubCell"/>
</dbReference>
<feature type="region of interest" description="Disordered" evidence="5">
    <location>
        <begin position="1"/>
        <end position="20"/>
    </location>
</feature>
<dbReference type="InterPro" id="IPR019191">
    <property type="entry name" value="Essential_protein_Yae1_N"/>
</dbReference>
<evidence type="ECO:0000256" key="5">
    <source>
        <dbReference type="SAM" id="MobiDB-lite"/>
    </source>
</evidence>
<accession>A0A976NZS2</accession>
<dbReference type="GO" id="GO:0005634">
    <property type="term" value="C:nucleus"/>
    <property type="evidence" value="ECO:0007669"/>
    <property type="project" value="UniProtKB-SubCell"/>
</dbReference>
<organism evidence="7 8">
    <name type="scientific">Bremia lactucae</name>
    <name type="common">Lettuce downy mildew</name>
    <dbReference type="NCBI Taxonomy" id="4779"/>
    <lineage>
        <taxon>Eukaryota</taxon>
        <taxon>Sar</taxon>
        <taxon>Stramenopiles</taxon>
        <taxon>Oomycota</taxon>
        <taxon>Peronosporomycetes</taxon>
        <taxon>Peronosporales</taxon>
        <taxon>Peronosporaceae</taxon>
        <taxon>Bremia</taxon>
    </lineage>
</organism>
<proteinExistence type="predicted"/>
<dbReference type="KEGG" id="blac:94343812"/>
<dbReference type="Pfam" id="PF09811">
    <property type="entry name" value="Yae1_N"/>
    <property type="match status" value="1"/>
</dbReference>
<evidence type="ECO:0000256" key="2">
    <source>
        <dbReference type="ARBA" id="ARBA00004496"/>
    </source>
</evidence>
<keyword evidence="3" id="KW-0963">Cytoplasm</keyword>
<feature type="domain" description="Essential protein Yae1 N-terminal" evidence="6">
    <location>
        <begin position="49"/>
        <end position="84"/>
    </location>
</feature>
<sequence length="151" mass="16707">MNNNTASPLANSDADDGFQDCVSEDEENETMLYQESIALVRRMQTLGIRDGLELGKEETLQEGFDKGYAESMARSFRFARLRGALGTAVACGLFESDTMTHANSCMLRLRELEIGVTFQANENEGSVAEKLVKQAIDLLRRVSLDMATDVE</sequence>
<name>A0A976NZS2_BRELC</name>
<dbReference type="OrthoDB" id="20086at2759"/>
<protein>
    <recommendedName>
        <fullName evidence="6">Essential protein Yae1 N-terminal domain-containing protein</fullName>
    </recommendedName>
</protein>
<evidence type="ECO:0000313" key="7">
    <source>
        <dbReference type="EMBL" id="TDH73855.1"/>
    </source>
</evidence>
<gene>
    <name evidence="7" type="ORF">CCR75_000033</name>
</gene>
<dbReference type="GeneID" id="94343812"/>
<keyword evidence="4" id="KW-0539">Nucleus</keyword>
<comment type="caution">
    <text evidence="7">The sequence shown here is derived from an EMBL/GenBank/DDBJ whole genome shotgun (WGS) entry which is preliminary data.</text>
</comment>
<evidence type="ECO:0000256" key="3">
    <source>
        <dbReference type="ARBA" id="ARBA00022490"/>
    </source>
</evidence>
<evidence type="ECO:0000256" key="4">
    <source>
        <dbReference type="ARBA" id="ARBA00023242"/>
    </source>
</evidence>
<evidence type="ECO:0000256" key="1">
    <source>
        <dbReference type="ARBA" id="ARBA00004123"/>
    </source>
</evidence>